<accession>A0AAV6SEB3</accession>
<proteinExistence type="predicted"/>
<evidence type="ECO:0000313" key="2">
    <source>
        <dbReference type="Proteomes" id="UP000693946"/>
    </source>
</evidence>
<sequence length="152" mass="17504">MFYIQALTTSKPNAPPRERTRDSRSKAVNVSVWTVAELRRPFIMVSYRNCQSKPRGQRSQHGTAFVAIISEKTESMQCHTCPERFFISSSKMRRISCRRQRACVSTLLVLSQRRYTRVHDEVTAAAHRADAEKNAAAVRTKLLKHWSFCQCV</sequence>
<keyword evidence="2" id="KW-1185">Reference proteome</keyword>
<evidence type="ECO:0000313" key="1">
    <source>
        <dbReference type="EMBL" id="KAG7515318.1"/>
    </source>
</evidence>
<reference evidence="1 2" key="1">
    <citation type="journal article" date="2021" name="Sci. Rep.">
        <title>Chromosome anchoring in Senegalese sole (Solea senegalensis) reveals sex-associated markers and genome rearrangements in flatfish.</title>
        <authorList>
            <person name="Guerrero-Cozar I."/>
            <person name="Gomez-Garrido J."/>
            <person name="Berbel C."/>
            <person name="Martinez-Blanch J.F."/>
            <person name="Alioto T."/>
            <person name="Claros M.G."/>
            <person name="Gagnaire P.A."/>
            <person name="Manchado M."/>
        </authorList>
    </citation>
    <scope>NUCLEOTIDE SEQUENCE [LARGE SCALE GENOMIC DNA]</scope>
    <source>
        <strain evidence="1">Sse05_10M</strain>
    </source>
</reference>
<dbReference type="Proteomes" id="UP000693946">
    <property type="component" value="Linkage Group LG13"/>
</dbReference>
<organism evidence="1 2">
    <name type="scientific">Solea senegalensis</name>
    <name type="common">Senegalese sole</name>
    <dbReference type="NCBI Taxonomy" id="28829"/>
    <lineage>
        <taxon>Eukaryota</taxon>
        <taxon>Metazoa</taxon>
        <taxon>Chordata</taxon>
        <taxon>Craniata</taxon>
        <taxon>Vertebrata</taxon>
        <taxon>Euteleostomi</taxon>
        <taxon>Actinopterygii</taxon>
        <taxon>Neopterygii</taxon>
        <taxon>Teleostei</taxon>
        <taxon>Neoteleostei</taxon>
        <taxon>Acanthomorphata</taxon>
        <taxon>Carangaria</taxon>
        <taxon>Pleuronectiformes</taxon>
        <taxon>Pleuronectoidei</taxon>
        <taxon>Soleidae</taxon>
        <taxon>Solea</taxon>
    </lineage>
</organism>
<name>A0AAV6SEB3_SOLSE</name>
<protein>
    <submittedName>
        <fullName evidence="1">Uncharacterized protein</fullName>
    </submittedName>
</protein>
<dbReference type="AlphaFoldDB" id="A0AAV6SEB3"/>
<dbReference type="EMBL" id="JAGKHQ010000005">
    <property type="protein sequence ID" value="KAG7515318.1"/>
    <property type="molecule type" value="Genomic_DNA"/>
</dbReference>
<gene>
    <name evidence="1" type="ORF">JOB18_005223</name>
</gene>
<comment type="caution">
    <text evidence="1">The sequence shown here is derived from an EMBL/GenBank/DDBJ whole genome shotgun (WGS) entry which is preliminary data.</text>
</comment>